<sequence length="86" mass="9944">MGRNPERRGMTINHKKSQVLMVVRTEELVEQIKIEYDGQQLTQVESYEYLGTTIHQTGKLQGEVHKQAQKATNSYFLLCPEPLLIQ</sequence>
<dbReference type="Proteomes" id="UP001148838">
    <property type="component" value="Unassembled WGS sequence"/>
</dbReference>
<protein>
    <submittedName>
        <fullName evidence="1">Uncharacterized protein</fullName>
    </submittedName>
</protein>
<accession>A0ABQ8T2J4</accession>
<name>A0ABQ8T2J4_PERAM</name>
<dbReference type="EMBL" id="JAJSOF020000017">
    <property type="protein sequence ID" value="KAJ4440284.1"/>
    <property type="molecule type" value="Genomic_DNA"/>
</dbReference>
<evidence type="ECO:0000313" key="2">
    <source>
        <dbReference type="Proteomes" id="UP001148838"/>
    </source>
</evidence>
<comment type="caution">
    <text evidence="1">The sequence shown here is derived from an EMBL/GenBank/DDBJ whole genome shotgun (WGS) entry which is preliminary data.</text>
</comment>
<proteinExistence type="predicted"/>
<evidence type="ECO:0000313" key="1">
    <source>
        <dbReference type="EMBL" id="KAJ4440284.1"/>
    </source>
</evidence>
<keyword evidence="2" id="KW-1185">Reference proteome</keyword>
<reference evidence="1 2" key="1">
    <citation type="journal article" date="2022" name="Allergy">
        <title>Genome assembly and annotation of Periplaneta americana reveal a comprehensive cockroach allergen profile.</title>
        <authorList>
            <person name="Wang L."/>
            <person name="Xiong Q."/>
            <person name="Saelim N."/>
            <person name="Wang L."/>
            <person name="Nong W."/>
            <person name="Wan A.T."/>
            <person name="Shi M."/>
            <person name="Liu X."/>
            <person name="Cao Q."/>
            <person name="Hui J.H.L."/>
            <person name="Sookrung N."/>
            <person name="Leung T.F."/>
            <person name="Tungtrongchitr A."/>
            <person name="Tsui S.K.W."/>
        </authorList>
    </citation>
    <scope>NUCLEOTIDE SEQUENCE [LARGE SCALE GENOMIC DNA]</scope>
    <source>
        <strain evidence="1">PWHHKU_190912</strain>
    </source>
</reference>
<gene>
    <name evidence="1" type="ORF">ANN_08423</name>
</gene>
<organism evidence="1 2">
    <name type="scientific">Periplaneta americana</name>
    <name type="common">American cockroach</name>
    <name type="synonym">Blatta americana</name>
    <dbReference type="NCBI Taxonomy" id="6978"/>
    <lineage>
        <taxon>Eukaryota</taxon>
        <taxon>Metazoa</taxon>
        <taxon>Ecdysozoa</taxon>
        <taxon>Arthropoda</taxon>
        <taxon>Hexapoda</taxon>
        <taxon>Insecta</taxon>
        <taxon>Pterygota</taxon>
        <taxon>Neoptera</taxon>
        <taxon>Polyneoptera</taxon>
        <taxon>Dictyoptera</taxon>
        <taxon>Blattodea</taxon>
        <taxon>Blattoidea</taxon>
        <taxon>Blattidae</taxon>
        <taxon>Blattinae</taxon>
        <taxon>Periplaneta</taxon>
    </lineage>
</organism>